<dbReference type="Gene3D" id="2.40.50.90">
    <property type="match status" value="1"/>
</dbReference>
<organism evidence="1 2">
    <name type="scientific">Pelagibius litoralis</name>
    <dbReference type="NCBI Taxonomy" id="374515"/>
    <lineage>
        <taxon>Bacteria</taxon>
        <taxon>Pseudomonadati</taxon>
        <taxon>Pseudomonadota</taxon>
        <taxon>Alphaproteobacteria</taxon>
        <taxon>Rhodospirillales</taxon>
        <taxon>Rhodovibrionaceae</taxon>
        <taxon>Pelagibius</taxon>
    </lineage>
</organism>
<evidence type="ECO:0000313" key="1">
    <source>
        <dbReference type="EMBL" id="NIA68745.1"/>
    </source>
</evidence>
<protein>
    <recommendedName>
        <fullName evidence="3">Nuclease</fullName>
    </recommendedName>
</protein>
<dbReference type="RefSeq" id="WP_167223674.1">
    <property type="nucleotide sequence ID" value="NZ_JAAQPH010000006.1"/>
</dbReference>
<reference evidence="1" key="1">
    <citation type="submission" date="2020-03" db="EMBL/GenBank/DDBJ databases">
        <title>Genome of Pelagibius litoralis DSM 21314T.</title>
        <authorList>
            <person name="Wang G."/>
        </authorList>
    </citation>
    <scope>NUCLEOTIDE SEQUENCE</scope>
    <source>
        <strain evidence="1">DSM 21314</strain>
    </source>
</reference>
<keyword evidence="2" id="KW-1185">Reference proteome</keyword>
<dbReference type="AlphaFoldDB" id="A0A967C5A2"/>
<gene>
    <name evidence="1" type="ORF">HBA54_09095</name>
</gene>
<name>A0A967C5A2_9PROT</name>
<dbReference type="Proteomes" id="UP000761264">
    <property type="component" value="Unassembled WGS sequence"/>
</dbReference>
<dbReference type="InterPro" id="IPR035437">
    <property type="entry name" value="SNase_OB-fold_sf"/>
</dbReference>
<comment type="caution">
    <text evidence="1">The sequence shown here is derived from an EMBL/GenBank/DDBJ whole genome shotgun (WGS) entry which is preliminary data.</text>
</comment>
<accession>A0A967C5A2</accession>
<dbReference type="SUPFAM" id="SSF50199">
    <property type="entry name" value="Staphylococcal nuclease"/>
    <property type="match status" value="1"/>
</dbReference>
<sequence>MPFTLIKGAFVPQAGRPDGDSLRFRPDTPDLIFRLRQRGRPPKINENNGTVQLRYEGIDTMESRALQPFSSDATRSNLAFCGVPDGEGTARGHILANQLGPNGRPIAFVFPGDAPETDGTSVFLEVPRMKDSANFHQITQGHAYPLFYDTLFFDLRNAFSDETKQARQKGQNVWSADVTNTGALWQGPGSEEAMQPLFPKLWRRLDSYGRDADIENPDSLGEFRAYLEFEKAERVFDLTQGRATGFDNLVTVEEERVSMATLPEELVFVS</sequence>
<proteinExistence type="predicted"/>
<dbReference type="EMBL" id="JAAQPH010000006">
    <property type="protein sequence ID" value="NIA68745.1"/>
    <property type="molecule type" value="Genomic_DNA"/>
</dbReference>
<evidence type="ECO:0008006" key="3">
    <source>
        <dbReference type="Google" id="ProtNLM"/>
    </source>
</evidence>
<evidence type="ECO:0000313" key="2">
    <source>
        <dbReference type="Proteomes" id="UP000761264"/>
    </source>
</evidence>